<evidence type="ECO:0000313" key="6">
    <source>
        <dbReference type="EMBL" id="RXJ74025.1"/>
    </source>
</evidence>
<dbReference type="PANTHER" id="PTHR30126">
    <property type="entry name" value="HTH-TYPE TRANSCRIPTIONAL REGULATOR"/>
    <property type="match status" value="1"/>
</dbReference>
<dbReference type="InterPro" id="IPR036388">
    <property type="entry name" value="WH-like_DNA-bd_sf"/>
</dbReference>
<organism evidence="6 7">
    <name type="scientific">Veronia nyctiphanis</name>
    <dbReference type="NCBI Taxonomy" id="1278244"/>
    <lineage>
        <taxon>Bacteria</taxon>
        <taxon>Pseudomonadati</taxon>
        <taxon>Pseudomonadota</taxon>
        <taxon>Gammaproteobacteria</taxon>
        <taxon>Vibrionales</taxon>
        <taxon>Vibrionaceae</taxon>
        <taxon>Veronia</taxon>
    </lineage>
</organism>
<dbReference type="Pfam" id="PF03466">
    <property type="entry name" value="LysR_substrate"/>
    <property type="match status" value="1"/>
</dbReference>
<keyword evidence="4" id="KW-0804">Transcription</keyword>
<feature type="domain" description="HTH lysR-type" evidence="5">
    <location>
        <begin position="1"/>
        <end position="58"/>
    </location>
</feature>
<reference evidence="6 7" key="1">
    <citation type="submission" date="2017-10" db="EMBL/GenBank/DDBJ databases">
        <title>Nyctiphanis sp. nov., isolated from the stomach of the euphausiid Nyctiphanes simplex (Hansen, 1911) in the Gulf of California.</title>
        <authorList>
            <person name="Gomez-Gil B."/>
            <person name="Aguilar-Mendez M."/>
            <person name="Lopez-Cortes A."/>
            <person name="Gomez-Gutierrez J."/>
            <person name="Roque A."/>
            <person name="Lang E."/>
            <person name="Gonzalez-Castillo A."/>
        </authorList>
    </citation>
    <scope>NUCLEOTIDE SEQUENCE [LARGE SCALE GENOMIC DNA]</scope>
    <source>
        <strain evidence="6 7">CAIM 600</strain>
    </source>
</reference>
<dbReference type="RefSeq" id="WP_129121381.1">
    <property type="nucleotide sequence ID" value="NZ_PEIB01000004.1"/>
</dbReference>
<evidence type="ECO:0000256" key="1">
    <source>
        <dbReference type="ARBA" id="ARBA00009437"/>
    </source>
</evidence>
<evidence type="ECO:0000259" key="5">
    <source>
        <dbReference type="PROSITE" id="PS50931"/>
    </source>
</evidence>
<keyword evidence="7" id="KW-1185">Reference proteome</keyword>
<dbReference type="AlphaFoldDB" id="A0A4Q0YTI2"/>
<dbReference type="InterPro" id="IPR036390">
    <property type="entry name" value="WH_DNA-bd_sf"/>
</dbReference>
<proteinExistence type="inferred from homology"/>
<dbReference type="PANTHER" id="PTHR30126:SF2">
    <property type="entry name" value="HTH-TYPE TRANSCRIPTIONAL REGULATOR YJIE"/>
    <property type="match status" value="1"/>
</dbReference>
<dbReference type="InterPro" id="IPR005119">
    <property type="entry name" value="LysR_subst-bd"/>
</dbReference>
<sequence>MDFKLLEDFVCLAHASSFTAAARERFVTQPAFSRRIRSLEQWVGTSLVNRDSQNLELTDQGKAFVTEAEAILDKLYTAREMARSVKSYDGHEVSVAAQNSIVQTLFMRWMREIEKEVGPIYVRLSSDRLADSIDLFSRGLVDYLMCYTRDGIGVSIDTERYQSTVIGNEILVPVSSCGQGGPQYQLPGEPDNPIPLVGYSHQTLFGKAIDQLLVKHACFLDRRYENPFSHTLKSMVQAGYGIAWLPMSFIKDEVKRGELYLAGSERWHISFQITIYYRETDDPLSQSIIAVSKKMAQHATRETDIVLPCSKVTET</sequence>
<comment type="similarity">
    <text evidence="1">Belongs to the LysR transcriptional regulatory family.</text>
</comment>
<dbReference type="PRINTS" id="PR00039">
    <property type="entry name" value="HTHLYSR"/>
</dbReference>
<dbReference type="PROSITE" id="PS50931">
    <property type="entry name" value="HTH_LYSR"/>
    <property type="match status" value="1"/>
</dbReference>
<dbReference type="SUPFAM" id="SSF46785">
    <property type="entry name" value="Winged helix' DNA-binding domain"/>
    <property type="match status" value="1"/>
</dbReference>
<dbReference type="EMBL" id="PEIB01000004">
    <property type="protein sequence ID" value="RXJ74025.1"/>
    <property type="molecule type" value="Genomic_DNA"/>
</dbReference>
<dbReference type="Gene3D" id="1.10.10.10">
    <property type="entry name" value="Winged helix-like DNA-binding domain superfamily/Winged helix DNA-binding domain"/>
    <property type="match status" value="1"/>
</dbReference>
<comment type="caution">
    <text evidence="6">The sequence shown here is derived from an EMBL/GenBank/DDBJ whole genome shotgun (WGS) entry which is preliminary data.</text>
</comment>
<dbReference type="GO" id="GO:0000976">
    <property type="term" value="F:transcription cis-regulatory region binding"/>
    <property type="evidence" value="ECO:0007669"/>
    <property type="project" value="TreeGrafter"/>
</dbReference>
<dbReference type="InterPro" id="IPR000847">
    <property type="entry name" value="LysR_HTH_N"/>
</dbReference>
<dbReference type="Gene3D" id="3.40.190.10">
    <property type="entry name" value="Periplasmic binding protein-like II"/>
    <property type="match status" value="1"/>
</dbReference>
<evidence type="ECO:0000256" key="3">
    <source>
        <dbReference type="ARBA" id="ARBA00023125"/>
    </source>
</evidence>
<dbReference type="Pfam" id="PF00126">
    <property type="entry name" value="HTH_1"/>
    <property type="match status" value="1"/>
</dbReference>
<evidence type="ECO:0000256" key="2">
    <source>
        <dbReference type="ARBA" id="ARBA00023015"/>
    </source>
</evidence>
<evidence type="ECO:0000256" key="4">
    <source>
        <dbReference type="ARBA" id="ARBA00023163"/>
    </source>
</evidence>
<dbReference type="SUPFAM" id="SSF53850">
    <property type="entry name" value="Periplasmic binding protein-like II"/>
    <property type="match status" value="1"/>
</dbReference>
<name>A0A4Q0YTI2_9GAMM</name>
<evidence type="ECO:0000313" key="7">
    <source>
        <dbReference type="Proteomes" id="UP000290287"/>
    </source>
</evidence>
<dbReference type="OrthoDB" id="6971749at2"/>
<dbReference type="Proteomes" id="UP000290287">
    <property type="component" value="Unassembled WGS sequence"/>
</dbReference>
<protein>
    <submittedName>
        <fullName evidence="6">Transcriptional regulator</fullName>
    </submittedName>
</protein>
<gene>
    <name evidence="6" type="ORF">CS022_05070</name>
</gene>
<accession>A0A4Q0YTI2</accession>
<keyword evidence="3" id="KW-0238">DNA-binding</keyword>
<dbReference type="FunFam" id="1.10.10.10:FF:000001">
    <property type="entry name" value="LysR family transcriptional regulator"/>
    <property type="match status" value="1"/>
</dbReference>
<keyword evidence="2" id="KW-0805">Transcription regulation</keyword>
<dbReference type="GO" id="GO:0003700">
    <property type="term" value="F:DNA-binding transcription factor activity"/>
    <property type="evidence" value="ECO:0007669"/>
    <property type="project" value="InterPro"/>
</dbReference>